<evidence type="ECO:0000256" key="1">
    <source>
        <dbReference type="SAM" id="MobiDB-lite"/>
    </source>
</evidence>
<evidence type="ECO:0000313" key="2">
    <source>
        <dbReference type="EMBL" id="WOL14457.1"/>
    </source>
</evidence>
<dbReference type="Proteomes" id="UP001327560">
    <property type="component" value="Chromosome 7"/>
</dbReference>
<accession>A0AAQ3KSS1</accession>
<feature type="region of interest" description="Disordered" evidence="1">
    <location>
        <begin position="94"/>
        <end position="118"/>
    </location>
</feature>
<proteinExistence type="predicted"/>
<evidence type="ECO:0000313" key="3">
    <source>
        <dbReference type="Proteomes" id="UP001327560"/>
    </source>
</evidence>
<organism evidence="2 3">
    <name type="scientific">Canna indica</name>
    <name type="common">Indian-shot</name>
    <dbReference type="NCBI Taxonomy" id="4628"/>
    <lineage>
        <taxon>Eukaryota</taxon>
        <taxon>Viridiplantae</taxon>
        <taxon>Streptophyta</taxon>
        <taxon>Embryophyta</taxon>
        <taxon>Tracheophyta</taxon>
        <taxon>Spermatophyta</taxon>
        <taxon>Magnoliopsida</taxon>
        <taxon>Liliopsida</taxon>
        <taxon>Zingiberales</taxon>
        <taxon>Cannaceae</taxon>
        <taxon>Canna</taxon>
    </lineage>
</organism>
<gene>
    <name evidence="2" type="ORF">Cni_G23237</name>
</gene>
<dbReference type="EMBL" id="CP136896">
    <property type="protein sequence ID" value="WOL14457.1"/>
    <property type="molecule type" value="Genomic_DNA"/>
</dbReference>
<keyword evidence="3" id="KW-1185">Reference proteome</keyword>
<name>A0AAQ3KSS1_9LILI</name>
<protein>
    <submittedName>
        <fullName evidence="2">Uncharacterized protein</fullName>
    </submittedName>
</protein>
<sequence length="118" mass="13692">MREDRELIQTDEKKRDECKMQELSKKMSESFEKILNNKFAKEDFMEEGIDPENSRLIERKCSKERRGSKGNSNLVNVLIGYKSVKLKKRRYSKDTNALGDEGDPQKVVGEVTTSKEKS</sequence>
<dbReference type="AlphaFoldDB" id="A0AAQ3KSS1"/>
<reference evidence="2 3" key="1">
    <citation type="submission" date="2023-10" db="EMBL/GenBank/DDBJ databases">
        <title>Chromosome-scale genome assembly provides insights into flower coloration mechanisms of Canna indica.</title>
        <authorList>
            <person name="Li C."/>
        </authorList>
    </citation>
    <scope>NUCLEOTIDE SEQUENCE [LARGE SCALE GENOMIC DNA]</scope>
    <source>
        <tissue evidence="2">Flower</tissue>
    </source>
</reference>